<organism evidence="9 10">
    <name type="scientific">Rhynchophorus ferrugineus</name>
    <name type="common">Red palm weevil</name>
    <name type="synonym">Curculio ferrugineus</name>
    <dbReference type="NCBI Taxonomy" id="354439"/>
    <lineage>
        <taxon>Eukaryota</taxon>
        <taxon>Metazoa</taxon>
        <taxon>Ecdysozoa</taxon>
        <taxon>Arthropoda</taxon>
        <taxon>Hexapoda</taxon>
        <taxon>Insecta</taxon>
        <taxon>Pterygota</taxon>
        <taxon>Neoptera</taxon>
        <taxon>Endopterygota</taxon>
        <taxon>Coleoptera</taxon>
        <taxon>Polyphaga</taxon>
        <taxon>Cucujiformia</taxon>
        <taxon>Curculionidae</taxon>
        <taxon>Dryophthorinae</taxon>
        <taxon>Rhynchophorus</taxon>
    </lineage>
</organism>
<evidence type="ECO:0000313" key="9">
    <source>
        <dbReference type="EMBL" id="KAF7278345.1"/>
    </source>
</evidence>
<evidence type="ECO:0000256" key="8">
    <source>
        <dbReference type="RuleBase" id="RU367142"/>
    </source>
</evidence>
<evidence type="ECO:0000256" key="1">
    <source>
        <dbReference type="ARBA" id="ARBA00004304"/>
    </source>
</evidence>
<evidence type="ECO:0000256" key="5">
    <source>
        <dbReference type="ARBA" id="ARBA00022989"/>
    </source>
</evidence>
<keyword evidence="8" id="KW-0813">Transport</keyword>
<keyword evidence="4" id="KW-0809">Transit peptide</keyword>
<keyword evidence="10" id="KW-1185">Reference proteome</keyword>
<dbReference type="AlphaFoldDB" id="A0A834ICE7"/>
<evidence type="ECO:0000256" key="2">
    <source>
        <dbReference type="ARBA" id="ARBA00010867"/>
    </source>
</evidence>
<keyword evidence="8" id="KW-0999">Mitochondrion inner membrane</keyword>
<evidence type="ECO:0000256" key="4">
    <source>
        <dbReference type="ARBA" id="ARBA00022946"/>
    </source>
</evidence>
<dbReference type="GO" id="GO:0030150">
    <property type="term" value="P:protein import into mitochondrial matrix"/>
    <property type="evidence" value="ECO:0007669"/>
    <property type="project" value="UniProtKB-UniRule"/>
</dbReference>
<keyword evidence="7 8" id="KW-0472">Membrane</keyword>
<name>A0A834ICE7_RHYFE</name>
<keyword evidence="8" id="KW-0653">Protein transport</keyword>
<sequence length="189" mass="21903">MLALRLKSTKRNELTPSNINSNTSLDTNVRPFKEKVKESAKLSYNTGIVICGFGLVCAIMYTVISELCFSDRPNMIYNKAVKKCTNYPQVEDKLGHPITAYGEETRRGRRQHVSHITYLDKEGKSHIRMKFYLKGSVFRGTAHLDMVKNYFGIYEYRYLFVEVDDMFKSVIIIEDNRNQQIVTELDPQL</sequence>
<comment type="function">
    <text evidence="8">Essential component of the TIM23 complex, a complex that mediates the translocation of transit peptide-containing proteins across the mitochondrial inner membrane.</text>
</comment>
<comment type="similarity">
    <text evidence="2 8">Belongs to the TIM21 family.</text>
</comment>
<dbReference type="Proteomes" id="UP000625711">
    <property type="component" value="Unassembled WGS sequence"/>
</dbReference>
<comment type="caution">
    <text evidence="9">The sequence shown here is derived from an EMBL/GenBank/DDBJ whole genome shotgun (WGS) entry which is preliminary data.</text>
</comment>
<comment type="subcellular location">
    <subcellularLocation>
        <location evidence="8">Mitochondrion inner membrane</location>
        <topology evidence="8">Single-pass membrane protein</topology>
    </subcellularLocation>
    <subcellularLocation>
        <location evidence="1">Mitochondrion membrane</location>
        <topology evidence="1">Single-pass membrane protein</topology>
    </subcellularLocation>
</comment>
<dbReference type="Gene3D" id="3.10.450.320">
    <property type="entry name" value="Mitochondrial import inner membrane translocase subunit Tim21"/>
    <property type="match status" value="1"/>
</dbReference>
<keyword evidence="3 8" id="KW-0812">Transmembrane</keyword>
<dbReference type="InterPro" id="IPR013261">
    <property type="entry name" value="Tim21"/>
</dbReference>
<dbReference type="GO" id="GO:0005744">
    <property type="term" value="C:TIM23 mitochondrial import inner membrane translocase complex"/>
    <property type="evidence" value="ECO:0007669"/>
    <property type="project" value="UniProtKB-UniRule"/>
</dbReference>
<gene>
    <name evidence="9" type="ORF">GWI33_008560</name>
</gene>
<proteinExistence type="inferred from homology"/>
<keyword evidence="8" id="KW-0811">Translocation</keyword>
<dbReference type="OrthoDB" id="436405at2759"/>
<dbReference type="Pfam" id="PF08294">
    <property type="entry name" value="TIM21"/>
    <property type="match status" value="1"/>
</dbReference>
<dbReference type="InterPro" id="IPR038552">
    <property type="entry name" value="Tim21_IMS_sf"/>
</dbReference>
<comment type="subunit">
    <text evidence="8">Component of the TIM23 complex.</text>
</comment>
<keyword evidence="6 8" id="KW-0496">Mitochondrion</keyword>
<evidence type="ECO:0000256" key="7">
    <source>
        <dbReference type="ARBA" id="ARBA00023136"/>
    </source>
</evidence>
<evidence type="ECO:0000256" key="6">
    <source>
        <dbReference type="ARBA" id="ARBA00023128"/>
    </source>
</evidence>
<reference evidence="9" key="1">
    <citation type="submission" date="2020-08" db="EMBL/GenBank/DDBJ databases">
        <title>Genome sequencing and assembly of the red palm weevil Rhynchophorus ferrugineus.</title>
        <authorList>
            <person name="Dias G.B."/>
            <person name="Bergman C.M."/>
            <person name="Manee M."/>
        </authorList>
    </citation>
    <scope>NUCLEOTIDE SEQUENCE</scope>
    <source>
        <strain evidence="9">AA-2017</strain>
        <tissue evidence="9">Whole larva</tissue>
    </source>
</reference>
<feature type="transmembrane region" description="Helical" evidence="8">
    <location>
        <begin position="42"/>
        <end position="64"/>
    </location>
</feature>
<evidence type="ECO:0000256" key="3">
    <source>
        <dbReference type="ARBA" id="ARBA00022692"/>
    </source>
</evidence>
<evidence type="ECO:0000313" key="10">
    <source>
        <dbReference type="Proteomes" id="UP000625711"/>
    </source>
</evidence>
<dbReference type="EMBL" id="JAACXV010000403">
    <property type="protein sequence ID" value="KAF7278345.1"/>
    <property type="molecule type" value="Genomic_DNA"/>
</dbReference>
<accession>A0A834ICE7</accession>
<dbReference type="PANTHER" id="PTHR13032:SF6">
    <property type="entry name" value="MITOCHONDRIAL IMPORT INNER MEMBRANE TRANSLOCASE SUBUNIT TIM21"/>
    <property type="match status" value="1"/>
</dbReference>
<protein>
    <recommendedName>
        <fullName evidence="8">Mitochondrial import inner membrane translocase subunit Tim21</fullName>
    </recommendedName>
</protein>
<dbReference type="PANTHER" id="PTHR13032">
    <property type="entry name" value="MITOCHONDRIAL IMPORT INNER MEMBRANE TRANSLOCASE SUBUNIT TIM21"/>
    <property type="match status" value="1"/>
</dbReference>
<keyword evidence="5 8" id="KW-1133">Transmembrane helix</keyword>